<keyword evidence="2" id="KW-1185">Reference proteome</keyword>
<name>A0ACA9STP4_9GLOM</name>
<accession>A0ACA9STP4</accession>
<proteinExistence type="predicted"/>
<dbReference type="Proteomes" id="UP000789920">
    <property type="component" value="Unassembled WGS sequence"/>
</dbReference>
<sequence>RDYRDQIDVAQSVAKAQSLLIDPVPAAKKRRIEVDADYDDSDEYIPSDDEDDDRDLRENSRSDTSASRKTRKRKESDSASYPRKTIKVNPQESEKRLSNKSVESSKSA</sequence>
<evidence type="ECO:0000313" key="1">
    <source>
        <dbReference type="EMBL" id="CAG8848255.1"/>
    </source>
</evidence>
<feature type="non-terminal residue" evidence="1">
    <location>
        <position position="1"/>
    </location>
</feature>
<reference evidence="1" key="1">
    <citation type="submission" date="2021-06" db="EMBL/GenBank/DDBJ databases">
        <authorList>
            <person name="Kallberg Y."/>
            <person name="Tangrot J."/>
            <person name="Rosling A."/>
        </authorList>
    </citation>
    <scope>NUCLEOTIDE SEQUENCE</scope>
    <source>
        <strain evidence="1">MA461A</strain>
    </source>
</reference>
<comment type="caution">
    <text evidence="1">The sequence shown here is derived from an EMBL/GenBank/DDBJ whole genome shotgun (WGS) entry which is preliminary data.</text>
</comment>
<evidence type="ECO:0000313" key="2">
    <source>
        <dbReference type="Proteomes" id="UP000789920"/>
    </source>
</evidence>
<organism evidence="1 2">
    <name type="scientific">Racocetra persica</name>
    <dbReference type="NCBI Taxonomy" id="160502"/>
    <lineage>
        <taxon>Eukaryota</taxon>
        <taxon>Fungi</taxon>
        <taxon>Fungi incertae sedis</taxon>
        <taxon>Mucoromycota</taxon>
        <taxon>Glomeromycotina</taxon>
        <taxon>Glomeromycetes</taxon>
        <taxon>Diversisporales</taxon>
        <taxon>Gigasporaceae</taxon>
        <taxon>Racocetra</taxon>
    </lineage>
</organism>
<feature type="non-terminal residue" evidence="1">
    <location>
        <position position="108"/>
    </location>
</feature>
<dbReference type="EMBL" id="CAJVQC010159906">
    <property type="protein sequence ID" value="CAG8848255.1"/>
    <property type="molecule type" value="Genomic_DNA"/>
</dbReference>
<protein>
    <submittedName>
        <fullName evidence="1">7619_t:CDS:1</fullName>
    </submittedName>
</protein>
<gene>
    <name evidence="1" type="ORF">RPERSI_LOCUS35026</name>
</gene>